<dbReference type="SUPFAM" id="SSF53098">
    <property type="entry name" value="Ribonuclease H-like"/>
    <property type="match status" value="1"/>
</dbReference>
<dbReference type="OrthoDB" id="10252740at2759"/>
<keyword evidence="9" id="KW-0611">Plant defense</keyword>
<dbReference type="InterPro" id="IPR032474">
    <property type="entry name" value="Argonaute_N"/>
</dbReference>
<dbReference type="GO" id="GO:0006417">
    <property type="term" value="P:regulation of translation"/>
    <property type="evidence" value="ECO:0007669"/>
    <property type="project" value="UniProtKB-KW"/>
</dbReference>
<keyword evidence="8" id="KW-0677">Repeat</keyword>
<dbReference type="Proteomes" id="UP000323000">
    <property type="component" value="Chromosome 4"/>
</dbReference>
<dbReference type="InterPro" id="IPR001611">
    <property type="entry name" value="Leu-rich_rpt"/>
</dbReference>
<dbReference type="InterPro" id="IPR012337">
    <property type="entry name" value="RNaseH-like_sf"/>
</dbReference>
<dbReference type="PROSITE" id="PS50821">
    <property type="entry name" value="PAZ"/>
    <property type="match status" value="1"/>
</dbReference>
<dbReference type="GO" id="GO:0005576">
    <property type="term" value="C:extracellular region"/>
    <property type="evidence" value="ECO:0007669"/>
    <property type="project" value="UniProtKB-SubCell"/>
</dbReference>
<dbReference type="Pfam" id="PF02170">
    <property type="entry name" value="PAZ"/>
    <property type="match status" value="1"/>
</dbReference>
<evidence type="ECO:0000256" key="2">
    <source>
        <dbReference type="ARBA" id="ARBA00008201"/>
    </source>
</evidence>
<dbReference type="GO" id="GO:0003723">
    <property type="term" value="F:RNA binding"/>
    <property type="evidence" value="ECO:0007669"/>
    <property type="project" value="InterPro"/>
</dbReference>
<feature type="domain" description="PAZ" evidence="14">
    <location>
        <begin position="931"/>
        <end position="1037"/>
    </location>
</feature>
<dbReference type="Gene3D" id="1.10.8.430">
    <property type="entry name" value="Helical domain of apoptotic protease-activating factors"/>
    <property type="match status" value="1"/>
</dbReference>
<dbReference type="InterPro" id="IPR036085">
    <property type="entry name" value="PAZ_dom_sf"/>
</dbReference>
<keyword evidence="17" id="KW-1185">Reference proteome</keyword>
<evidence type="ECO:0008006" key="18">
    <source>
        <dbReference type="Google" id="ProtNLM"/>
    </source>
</evidence>
<dbReference type="InterPro" id="IPR003100">
    <property type="entry name" value="PAZ_dom"/>
</dbReference>
<dbReference type="PROSITE" id="PS50822">
    <property type="entry name" value="PIWI"/>
    <property type="match status" value="1"/>
</dbReference>
<keyword evidence="12" id="KW-0687">Ribonucleoprotein</keyword>
<dbReference type="InterPro" id="IPR032472">
    <property type="entry name" value="ArgoL2"/>
</dbReference>
<dbReference type="InterPro" id="IPR003165">
    <property type="entry name" value="Piwi"/>
</dbReference>
<proteinExistence type="inferred from homology"/>
<dbReference type="Pfam" id="PF08699">
    <property type="entry name" value="ArgoL1"/>
    <property type="match status" value="1"/>
</dbReference>
<evidence type="ECO:0000256" key="9">
    <source>
        <dbReference type="ARBA" id="ARBA00022821"/>
    </source>
</evidence>
<dbReference type="InterPro" id="IPR036397">
    <property type="entry name" value="RNaseH_sf"/>
</dbReference>
<dbReference type="CDD" id="cd02846">
    <property type="entry name" value="PAZ_argonaute_like"/>
    <property type="match status" value="1"/>
</dbReference>
<dbReference type="InterPro" id="IPR044859">
    <property type="entry name" value="Allene_oxi_cyc_Dirigent"/>
</dbReference>
<evidence type="ECO:0000256" key="7">
    <source>
        <dbReference type="ARBA" id="ARBA00022614"/>
    </source>
</evidence>
<dbReference type="InterPro" id="IPR042197">
    <property type="entry name" value="Apaf_helical"/>
</dbReference>
<evidence type="ECO:0000256" key="13">
    <source>
        <dbReference type="SAM" id="MobiDB-lite"/>
    </source>
</evidence>
<keyword evidence="11" id="KW-0943">RNA-mediated gene silencing</keyword>
<feature type="region of interest" description="Disordered" evidence="13">
    <location>
        <begin position="615"/>
        <end position="688"/>
    </location>
</feature>
<dbReference type="Pfam" id="PF03018">
    <property type="entry name" value="Dirigent"/>
    <property type="match status" value="1"/>
</dbReference>
<dbReference type="InterPro" id="IPR055414">
    <property type="entry name" value="LRR_R13L4/SHOC2-like"/>
</dbReference>
<dbReference type="InterPro" id="IPR045246">
    <property type="entry name" value="Piwi_ago-like"/>
</dbReference>
<comment type="subcellular location">
    <subcellularLocation>
        <location evidence="1">Secreted</location>
    </subcellularLocation>
</comment>
<dbReference type="GO" id="GO:0009699">
    <property type="term" value="P:phenylpropanoid biosynthetic process"/>
    <property type="evidence" value="ECO:0007669"/>
    <property type="project" value="UniProtKB-ARBA"/>
</dbReference>
<dbReference type="FunFam" id="3.40.50.2300:FF:000110">
    <property type="entry name" value="Argonaute 10"/>
    <property type="match status" value="1"/>
</dbReference>
<dbReference type="Gene3D" id="3.40.50.2300">
    <property type="match status" value="1"/>
</dbReference>
<accession>A0A5C7I6A3</accession>
<dbReference type="Gene3D" id="2.40.480.10">
    <property type="entry name" value="Allene oxide cyclase-like"/>
    <property type="match status" value="1"/>
</dbReference>
<dbReference type="Gene3D" id="3.80.10.10">
    <property type="entry name" value="Ribonuclease Inhibitor"/>
    <property type="match status" value="2"/>
</dbReference>
<dbReference type="GO" id="GO:0043531">
    <property type="term" value="F:ADP binding"/>
    <property type="evidence" value="ECO:0007669"/>
    <property type="project" value="InterPro"/>
</dbReference>
<dbReference type="Pfam" id="PF02171">
    <property type="entry name" value="Piwi"/>
    <property type="match status" value="1"/>
</dbReference>
<feature type="compositionally biased region" description="Gly residues" evidence="13">
    <location>
        <begin position="704"/>
        <end position="728"/>
    </location>
</feature>
<evidence type="ECO:0000256" key="4">
    <source>
        <dbReference type="ARBA" id="ARBA00011738"/>
    </source>
</evidence>
<gene>
    <name evidence="16" type="ORF">EZV62_011794</name>
</gene>
<dbReference type="GO" id="GO:0031047">
    <property type="term" value="P:regulatory ncRNA-mediated gene silencing"/>
    <property type="evidence" value="ECO:0007669"/>
    <property type="project" value="UniProtKB-KW"/>
</dbReference>
<protein>
    <recommendedName>
        <fullName evidence="18">Piwi domain-containing protein</fullName>
    </recommendedName>
</protein>
<keyword evidence="7" id="KW-0433">Leucine-rich repeat</keyword>
<dbReference type="SUPFAM" id="SSF52058">
    <property type="entry name" value="L domain-like"/>
    <property type="match status" value="1"/>
</dbReference>
<dbReference type="InterPro" id="IPR032473">
    <property type="entry name" value="Argonaute_Mid_dom"/>
</dbReference>
<feature type="region of interest" description="Disordered" evidence="13">
    <location>
        <begin position="701"/>
        <end position="754"/>
    </location>
</feature>
<sequence>MMGNWDSYRDDLDTLKIEMKKLCEVRNDVMSRVRIAEEEEQQMMKPTTDEVVQLWLSNVQAVETEVDDLIRQISQEIEELHPGGFCSRNLLNMPSSYEFEDIVAEKLQAVMNLIKEGDSVVADDEALVTIPKDEGVSENLPEDVLYDEGTITLRSHPEQVVDIARDISKECSGLPLALSSIGRALAGDKTPQEWRDVLGVLTRRSRSTSSISEEKEEDDNYVKMHNWIHDMTLWITTEIEEEKRNFFVCVDADLTELPEIEKWVNMTRISMTKNGFTNLENAPMCSHLQTMFLNKNKIEMIGGDFFRFMPCLKVLNLSDNPLQELPSEISNLVSLQHLDLSHTAIKSLPNQLGALKKLKCLNLESTLELCAIPPRLISTLSMLHVLRLQGCGFLDQSGEDSVVCKDARLLIEELFCLKNLSMLSIGLRNSHALQKLLSSYRLQSCIQSLWLHSLQHPKSIVISISYMNHLKTLWISECEYLEELEVDFVGEAQAQGISNFCFLDKVFIKSCPNLRDLTWLILAPNLKHLEISQCSELEEIIKVWKLSECPELMRNLTPFLKLQILKLSNLPNLRSIYWCDLPFPDLKEGTIAECPKLQISLPPHRFNKDHSKEKITANVPSGPSIPFLFSKETKDGEDDMETDEVHQLSTEMSRRGGGGGGGRSRGRDGSSAGGRGSYTGAAESSASPPVHYTATAVPVQSIQHGGGGGLSGRGRGGYTSSGRGGGSYSGAAEGSSLPPASTRPVASTTTAAPVEITSKNVNRDVVSELTRLYRESHLGKRMPVYDGRKSLYTAGPLPFESKEFFVNLDQDSGATSSTSERKERKFNVTIKLASKPDLYALQQFLRNRHLDTPYEVIQVLGIVLRASPSEKYVPVGRSFFSPDLGPVGQLGDGIEYWRGFYQSLRPTQMGLSFNIDVSARGFYEPILVSEFVLKYINGNISTSLSDHDRVKVRKSFKGIKVVVTHMDYAKSYKITGISSQPLKQLMFTLEDKTKTSVVQYFRDKYQIVLKYTYLPALQVGSDANPIYLPMELSMIVEGQRYTKRLNERQVTALLRATCQRPHDRESIIKRMVLSNDYNRDKLANDEFGIHVGDKLESVNARVLPPPMLNYHESGRQAKVKPSLGQWNMINKKMINGGRVDFWTCVCFSTRVNRYLPFQFCGELVNMCNSKGMVFNPNPVIPIFSAGPNQIEKALIDIHTRSTAEIARRGGKQLQLLIIILPDATGSYGRIKRVCETELGIVSQCCQPRQASKLSKQYFENVALKINVKVGGRNSVLNDAVMRRLPHVSDSPTIIIGAAFTHPHPGDDSSPSIAAVVASMDWPEVTKYRGLVSAQGRDEIIKDLYTSTQDAQRGVVHGGMIRDLLRAFRMSTGHRPHKIIFYRDGVSEGQFNQVLLHEVDAIRQACSSLEPNYVPPITFIVVQKRHHTRLFPSDRNMTNRSGNIQPGTVVDTKICHPTEFDFYLNSHAGIQGTSRPTHYHVLFDENRFTADELQMLTNNLCYTYARCTRSVSVVPPAYYAHLAAFRARYYIEGDTSDGGSSSGRGSGTREGHLLVQPLPGIKENVKDVPNILRLSYTKTVRDSPKNQIKRFLEGGYEWRKYEQKDIPGAKYPRLEAEKQTVTNLQFYFFHDTLSGKNPGAVRVAQASEMTDKSPSLFRMVMMADNPLTETLDPKSKPVGCVQGLYGSASQAELGLIMVFNFDFTEGMYKGSSISILGLNSAMNPVREMAIVGGTGIFWLARGYAIAQTHWFDPASVDAIAGYNVTTVH</sequence>
<dbReference type="SMART" id="SM00949">
    <property type="entry name" value="PAZ"/>
    <property type="match status" value="1"/>
</dbReference>
<comment type="similarity">
    <text evidence="2">Belongs to the argonaute family. Ago subfamily.</text>
</comment>
<dbReference type="InterPro" id="IPR004265">
    <property type="entry name" value="Dirigent"/>
</dbReference>
<dbReference type="SUPFAM" id="SSF101690">
    <property type="entry name" value="PAZ domain"/>
    <property type="match status" value="1"/>
</dbReference>
<dbReference type="InterPro" id="IPR003591">
    <property type="entry name" value="Leu-rich_rpt_typical-subtyp"/>
</dbReference>
<evidence type="ECO:0000259" key="15">
    <source>
        <dbReference type="PROSITE" id="PS50822"/>
    </source>
</evidence>
<keyword evidence="6" id="KW-0964">Secreted</keyword>
<dbReference type="GO" id="GO:1990904">
    <property type="term" value="C:ribonucleoprotein complex"/>
    <property type="evidence" value="ECO:0007669"/>
    <property type="project" value="UniProtKB-KW"/>
</dbReference>
<dbReference type="EMBL" id="VAHF01000004">
    <property type="protein sequence ID" value="TXG64800.1"/>
    <property type="molecule type" value="Genomic_DNA"/>
</dbReference>
<comment type="similarity">
    <text evidence="3">Belongs to the plant dirigent protein family.</text>
</comment>
<evidence type="ECO:0000259" key="14">
    <source>
        <dbReference type="PROSITE" id="PS50821"/>
    </source>
</evidence>
<dbReference type="Gene3D" id="2.170.260.10">
    <property type="entry name" value="paz domain"/>
    <property type="match status" value="1"/>
</dbReference>
<dbReference type="InterPro" id="IPR014811">
    <property type="entry name" value="ArgoL1"/>
</dbReference>
<organism evidence="16 17">
    <name type="scientific">Acer yangbiense</name>
    <dbReference type="NCBI Taxonomy" id="1000413"/>
    <lineage>
        <taxon>Eukaryota</taxon>
        <taxon>Viridiplantae</taxon>
        <taxon>Streptophyta</taxon>
        <taxon>Embryophyta</taxon>
        <taxon>Tracheophyta</taxon>
        <taxon>Spermatophyta</taxon>
        <taxon>Magnoliopsida</taxon>
        <taxon>eudicotyledons</taxon>
        <taxon>Gunneridae</taxon>
        <taxon>Pentapetalae</taxon>
        <taxon>rosids</taxon>
        <taxon>malvids</taxon>
        <taxon>Sapindales</taxon>
        <taxon>Sapindaceae</taxon>
        <taxon>Hippocastanoideae</taxon>
        <taxon>Acereae</taxon>
        <taxon>Acer</taxon>
    </lineage>
</organism>
<evidence type="ECO:0000256" key="5">
    <source>
        <dbReference type="ARBA" id="ARBA00022491"/>
    </source>
</evidence>
<dbReference type="GO" id="GO:0051607">
    <property type="term" value="P:defense response to virus"/>
    <property type="evidence" value="ECO:0007669"/>
    <property type="project" value="UniProtKB-ARBA"/>
</dbReference>
<comment type="subunit">
    <text evidence="4">Homodimer.</text>
</comment>
<name>A0A5C7I6A3_9ROSI</name>
<evidence type="ECO:0000256" key="6">
    <source>
        <dbReference type="ARBA" id="ARBA00022525"/>
    </source>
</evidence>
<keyword evidence="5" id="KW-0678">Repressor</keyword>
<dbReference type="Pfam" id="PF16486">
    <property type="entry name" value="ArgoN"/>
    <property type="match status" value="1"/>
</dbReference>
<evidence type="ECO:0000256" key="10">
    <source>
        <dbReference type="ARBA" id="ARBA00022845"/>
    </source>
</evidence>
<evidence type="ECO:0000313" key="17">
    <source>
        <dbReference type="Proteomes" id="UP000323000"/>
    </source>
</evidence>
<feature type="domain" description="Piwi" evidence="15">
    <location>
        <begin position="1215"/>
        <end position="1531"/>
    </location>
</feature>
<dbReference type="CDD" id="cd04657">
    <property type="entry name" value="Piwi_ago-like"/>
    <property type="match status" value="1"/>
</dbReference>
<dbReference type="PANTHER" id="PTHR22891">
    <property type="entry name" value="EUKARYOTIC TRANSLATION INITIATION FACTOR 2C"/>
    <property type="match status" value="1"/>
</dbReference>
<comment type="caution">
    <text evidence="16">The sequence shown here is derived from an EMBL/GenBank/DDBJ whole genome shotgun (WGS) entry which is preliminary data.</text>
</comment>
<dbReference type="PROSITE" id="PS51450">
    <property type="entry name" value="LRR"/>
    <property type="match status" value="2"/>
</dbReference>
<dbReference type="InterPro" id="IPR032675">
    <property type="entry name" value="LRR_dom_sf"/>
</dbReference>
<evidence type="ECO:0000256" key="3">
    <source>
        <dbReference type="ARBA" id="ARBA00010746"/>
    </source>
</evidence>
<dbReference type="Pfam" id="PF16487">
    <property type="entry name" value="ArgoMid"/>
    <property type="match status" value="1"/>
</dbReference>
<evidence type="ECO:0000256" key="11">
    <source>
        <dbReference type="ARBA" id="ARBA00023158"/>
    </source>
</evidence>
<dbReference type="FunFam" id="3.30.420.10:FF:000013">
    <property type="entry name" value="protein argonaute 10-like"/>
    <property type="match status" value="1"/>
</dbReference>
<dbReference type="Gene3D" id="3.30.420.10">
    <property type="entry name" value="Ribonuclease H-like superfamily/Ribonuclease H"/>
    <property type="match status" value="1"/>
</dbReference>
<dbReference type="SMART" id="SM01163">
    <property type="entry name" value="DUF1785"/>
    <property type="match status" value="1"/>
</dbReference>
<evidence type="ECO:0000256" key="8">
    <source>
        <dbReference type="ARBA" id="ARBA00022737"/>
    </source>
</evidence>
<evidence type="ECO:0000256" key="12">
    <source>
        <dbReference type="ARBA" id="ARBA00023274"/>
    </source>
</evidence>
<dbReference type="Pfam" id="PF23598">
    <property type="entry name" value="LRR_14"/>
    <property type="match status" value="1"/>
</dbReference>
<dbReference type="SMART" id="SM00950">
    <property type="entry name" value="Piwi"/>
    <property type="match status" value="1"/>
</dbReference>
<dbReference type="SMART" id="SM00369">
    <property type="entry name" value="LRR_TYP"/>
    <property type="match status" value="3"/>
</dbReference>
<dbReference type="Pfam" id="PF16488">
    <property type="entry name" value="ArgoL2"/>
    <property type="match status" value="1"/>
</dbReference>
<reference evidence="17" key="1">
    <citation type="journal article" date="2019" name="Gigascience">
        <title>De novo genome assembly of the endangered Acer yangbiense, a plant species with extremely small populations endemic to Yunnan Province, China.</title>
        <authorList>
            <person name="Yang J."/>
            <person name="Wariss H.M."/>
            <person name="Tao L."/>
            <person name="Zhang R."/>
            <person name="Yun Q."/>
            <person name="Hollingsworth P."/>
            <person name="Dao Z."/>
            <person name="Luo G."/>
            <person name="Guo H."/>
            <person name="Ma Y."/>
            <person name="Sun W."/>
        </authorList>
    </citation>
    <scope>NUCLEOTIDE SEQUENCE [LARGE SCALE GENOMIC DNA]</scope>
    <source>
        <strain evidence="17">cv. Malutang</strain>
    </source>
</reference>
<evidence type="ECO:0000313" key="16">
    <source>
        <dbReference type="EMBL" id="TXG64800.1"/>
    </source>
</evidence>
<evidence type="ECO:0000256" key="1">
    <source>
        <dbReference type="ARBA" id="ARBA00004613"/>
    </source>
</evidence>
<keyword evidence="10" id="KW-0810">Translation regulation</keyword>